<gene>
    <name evidence="2" type="ORF">Tsubulata_007510</name>
</gene>
<dbReference type="Proteomes" id="UP001141552">
    <property type="component" value="Unassembled WGS sequence"/>
</dbReference>
<evidence type="ECO:0000256" key="1">
    <source>
        <dbReference type="SAM" id="MobiDB-lite"/>
    </source>
</evidence>
<dbReference type="PANTHER" id="PTHR33641:SF15">
    <property type="entry name" value="AVR9_CF-9 RAPIDLY ELICITED PROTEIN"/>
    <property type="match status" value="1"/>
</dbReference>
<dbReference type="EMBL" id="JAKUCV010003091">
    <property type="protein sequence ID" value="KAJ4840226.1"/>
    <property type="molecule type" value="Genomic_DNA"/>
</dbReference>
<evidence type="ECO:0000313" key="2">
    <source>
        <dbReference type="EMBL" id="KAJ4840226.1"/>
    </source>
</evidence>
<reference evidence="2" key="1">
    <citation type="submission" date="2022-02" db="EMBL/GenBank/DDBJ databases">
        <authorList>
            <person name="Henning P.M."/>
            <person name="McCubbin A.G."/>
            <person name="Shore J.S."/>
        </authorList>
    </citation>
    <scope>NUCLEOTIDE SEQUENCE</scope>
    <source>
        <strain evidence="2">F60SS</strain>
        <tissue evidence="2">Leaves</tissue>
    </source>
</reference>
<proteinExistence type="predicted"/>
<dbReference type="OrthoDB" id="751010at2759"/>
<dbReference type="PANTHER" id="PTHR33641">
    <property type="entry name" value="OS06G0133500 PROTEIN"/>
    <property type="match status" value="1"/>
</dbReference>
<organism evidence="2 3">
    <name type="scientific">Turnera subulata</name>
    <dbReference type="NCBI Taxonomy" id="218843"/>
    <lineage>
        <taxon>Eukaryota</taxon>
        <taxon>Viridiplantae</taxon>
        <taxon>Streptophyta</taxon>
        <taxon>Embryophyta</taxon>
        <taxon>Tracheophyta</taxon>
        <taxon>Spermatophyta</taxon>
        <taxon>Magnoliopsida</taxon>
        <taxon>eudicotyledons</taxon>
        <taxon>Gunneridae</taxon>
        <taxon>Pentapetalae</taxon>
        <taxon>rosids</taxon>
        <taxon>fabids</taxon>
        <taxon>Malpighiales</taxon>
        <taxon>Passifloraceae</taxon>
        <taxon>Turnera</taxon>
    </lineage>
</organism>
<evidence type="ECO:0008006" key="4">
    <source>
        <dbReference type="Google" id="ProtNLM"/>
    </source>
</evidence>
<comment type="caution">
    <text evidence="2">The sequence shown here is derived from an EMBL/GenBank/DDBJ whole genome shotgun (WGS) entry which is preliminary data.</text>
</comment>
<reference evidence="2" key="2">
    <citation type="journal article" date="2023" name="Plants (Basel)">
        <title>Annotation of the Turnera subulata (Passifloraceae) Draft Genome Reveals the S-Locus Evolved after the Divergence of Turneroideae from Passifloroideae in a Stepwise Manner.</title>
        <authorList>
            <person name="Henning P.M."/>
            <person name="Roalson E.H."/>
            <person name="Mir W."/>
            <person name="McCubbin A.G."/>
            <person name="Shore J.S."/>
        </authorList>
    </citation>
    <scope>NUCLEOTIDE SEQUENCE</scope>
    <source>
        <strain evidence="2">F60SS</strain>
    </source>
</reference>
<name>A0A9Q0JEX7_9ROSI</name>
<dbReference type="AlphaFoldDB" id="A0A9Q0JEX7"/>
<accession>A0A9Q0JEX7</accession>
<keyword evidence="3" id="KW-1185">Reference proteome</keyword>
<sequence length="96" mass="10546">MNSMFSSFDAFAAEVLGQKLRSAFSFPTINKASSGDNKAVDAMTTLKKQQQEEGSSPAAAQPSSDFDGKKKQQKPKLPRFAVELDGLNCFETFVRY</sequence>
<feature type="region of interest" description="Disordered" evidence="1">
    <location>
        <begin position="30"/>
        <end position="77"/>
    </location>
</feature>
<protein>
    <recommendedName>
        <fullName evidence="4">Avr9/Cf-9 rapidly elicited protein</fullName>
    </recommendedName>
</protein>
<evidence type="ECO:0000313" key="3">
    <source>
        <dbReference type="Proteomes" id="UP001141552"/>
    </source>
</evidence>